<evidence type="ECO:0000313" key="3">
    <source>
        <dbReference type="Proteomes" id="UP000662074"/>
    </source>
</evidence>
<reference evidence="2" key="2">
    <citation type="submission" date="2020-09" db="EMBL/GenBank/DDBJ databases">
        <authorList>
            <person name="Sun Q."/>
            <person name="Sedlacek I."/>
        </authorList>
    </citation>
    <scope>NUCLEOTIDE SEQUENCE</scope>
    <source>
        <strain evidence="2">CCM 8711</strain>
    </source>
</reference>
<evidence type="ECO:0000313" key="2">
    <source>
        <dbReference type="EMBL" id="GGI52349.1"/>
    </source>
</evidence>
<dbReference type="PANTHER" id="PTHR43792">
    <property type="entry name" value="GNAT FAMILY, PUTATIVE (AFU_ORTHOLOGUE AFUA_3G00765)-RELATED-RELATED"/>
    <property type="match status" value="1"/>
</dbReference>
<keyword evidence="3" id="KW-1185">Reference proteome</keyword>
<dbReference type="Gene3D" id="3.40.630.30">
    <property type="match status" value="1"/>
</dbReference>
<feature type="domain" description="N-acetyltransferase" evidence="1">
    <location>
        <begin position="10"/>
        <end position="170"/>
    </location>
</feature>
<dbReference type="GO" id="GO:0016747">
    <property type="term" value="F:acyltransferase activity, transferring groups other than amino-acyl groups"/>
    <property type="evidence" value="ECO:0007669"/>
    <property type="project" value="InterPro"/>
</dbReference>
<dbReference type="InterPro" id="IPR016181">
    <property type="entry name" value="Acyl_CoA_acyltransferase"/>
</dbReference>
<dbReference type="InterPro" id="IPR000182">
    <property type="entry name" value="GNAT_dom"/>
</dbReference>
<dbReference type="InterPro" id="IPR051531">
    <property type="entry name" value="N-acetyltransferase"/>
</dbReference>
<organism evidence="2 3">
    <name type="scientific">Mucilaginibacter galii</name>
    <dbReference type="NCBI Taxonomy" id="2005073"/>
    <lineage>
        <taxon>Bacteria</taxon>
        <taxon>Pseudomonadati</taxon>
        <taxon>Bacteroidota</taxon>
        <taxon>Sphingobacteriia</taxon>
        <taxon>Sphingobacteriales</taxon>
        <taxon>Sphingobacteriaceae</taxon>
        <taxon>Mucilaginibacter</taxon>
    </lineage>
</organism>
<dbReference type="EMBL" id="BMDO01000012">
    <property type="protein sequence ID" value="GGI52349.1"/>
    <property type="molecule type" value="Genomic_DNA"/>
</dbReference>
<proteinExistence type="predicted"/>
<sequence>MPVILETERLRLRTFTIADASFVLQLLNTPNWLKYIGDRGIKTIEQTQSYLANGPIMSYTTYGFGLYLVELKATGIPIGMCGLLKRNYLEHMDIGYALLPAYEGNGYACEIAAATMNYAFTKLHLMHLAAITDTGNERSVKLLEKLGFQLQELIVIENKDLNLFIRDAQT</sequence>
<accession>A0A917JEP2</accession>
<dbReference type="SUPFAM" id="SSF55729">
    <property type="entry name" value="Acyl-CoA N-acyltransferases (Nat)"/>
    <property type="match status" value="1"/>
</dbReference>
<dbReference type="Proteomes" id="UP000662074">
    <property type="component" value="Unassembled WGS sequence"/>
</dbReference>
<protein>
    <submittedName>
        <fullName evidence="2">Alanine acetyltransferase</fullName>
    </submittedName>
</protein>
<gene>
    <name evidence="2" type="ORF">GCM10011425_35610</name>
</gene>
<dbReference type="AlphaFoldDB" id="A0A917JEP2"/>
<reference evidence="2" key="1">
    <citation type="journal article" date="2014" name="Int. J. Syst. Evol. Microbiol.">
        <title>Complete genome sequence of Corynebacterium casei LMG S-19264T (=DSM 44701T), isolated from a smear-ripened cheese.</title>
        <authorList>
            <consortium name="US DOE Joint Genome Institute (JGI-PGF)"/>
            <person name="Walter F."/>
            <person name="Albersmeier A."/>
            <person name="Kalinowski J."/>
            <person name="Ruckert C."/>
        </authorList>
    </citation>
    <scope>NUCLEOTIDE SEQUENCE</scope>
    <source>
        <strain evidence="2">CCM 8711</strain>
    </source>
</reference>
<evidence type="ECO:0000259" key="1">
    <source>
        <dbReference type="PROSITE" id="PS51186"/>
    </source>
</evidence>
<dbReference type="PANTHER" id="PTHR43792:SF1">
    <property type="entry name" value="N-ACETYLTRANSFERASE DOMAIN-CONTAINING PROTEIN"/>
    <property type="match status" value="1"/>
</dbReference>
<name>A0A917JEP2_9SPHI</name>
<dbReference type="Pfam" id="PF13302">
    <property type="entry name" value="Acetyltransf_3"/>
    <property type="match status" value="1"/>
</dbReference>
<dbReference type="RefSeq" id="WP_188418463.1">
    <property type="nucleotide sequence ID" value="NZ_BMDO01000012.1"/>
</dbReference>
<dbReference type="PROSITE" id="PS51186">
    <property type="entry name" value="GNAT"/>
    <property type="match status" value="1"/>
</dbReference>
<comment type="caution">
    <text evidence="2">The sequence shown here is derived from an EMBL/GenBank/DDBJ whole genome shotgun (WGS) entry which is preliminary data.</text>
</comment>